<feature type="transmembrane region" description="Helical" evidence="1">
    <location>
        <begin position="12"/>
        <end position="32"/>
    </location>
</feature>
<dbReference type="Proteomes" id="UP000249794">
    <property type="component" value="Unassembled WGS sequence"/>
</dbReference>
<accession>A0A2W4XLS1</accession>
<comment type="caution">
    <text evidence="2">The sequence shown here is derived from an EMBL/GenBank/DDBJ whole genome shotgun (WGS) entry which is preliminary data.</text>
</comment>
<keyword evidence="1" id="KW-0812">Transmembrane</keyword>
<reference evidence="3" key="1">
    <citation type="submission" date="2018-04" db="EMBL/GenBank/DDBJ databases">
        <authorList>
            <person name="Cornet L."/>
        </authorList>
    </citation>
    <scope>NUCLEOTIDE SEQUENCE [LARGE SCALE GENOMIC DNA]</scope>
</reference>
<sequence>MAWCQEPLKWASLFIWANILVWRVPLVMVAVLGLVLPLMGLSLVAVLLWTMLFYLVYRQSGSFLADLE</sequence>
<protein>
    <submittedName>
        <fullName evidence="2">Uncharacterized protein</fullName>
    </submittedName>
</protein>
<organism evidence="2 3">
    <name type="scientific">Phormidesmis priestleyi</name>
    <dbReference type="NCBI Taxonomy" id="268141"/>
    <lineage>
        <taxon>Bacteria</taxon>
        <taxon>Bacillati</taxon>
        <taxon>Cyanobacteriota</taxon>
        <taxon>Cyanophyceae</taxon>
        <taxon>Leptolyngbyales</taxon>
        <taxon>Leptolyngbyaceae</taxon>
        <taxon>Phormidesmis</taxon>
    </lineage>
</organism>
<evidence type="ECO:0000313" key="2">
    <source>
        <dbReference type="EMBL" id="PZO56982.1"/>
    </source>
</evidence>
<dbReference type="AlphaFoldDB" id="A0A2W4XLS1"/>
<evidence type="ECO:0000256" key="1">
    <source>
        <dbReference type="SAM" id="Phobius"/>
    </source>
</evidence>
<keyword evidence="1" id="KW-0472">Membrane</keyword>
<evidence type="ECO:0000313" key="3">
    <source>
        <dbReference type="Proteomes" id="UP000249794"/>
    </source>
</evidence>
<keyword evidence="1" id="KW-1133">Transmembrane helix</keyword>
<dbReference type="EMBL" id="QBMP01000058">
    <property type="protein sequence ID" value="PZO56982.1"/>
    <property type="molecule type" value="Genomic_DNA"/>
</dbReference>
<proteinExistence type="predicted"/>
<gene>
    <name evidence="2" type="ORF">DCF15_07660</name>
</gene>
<feature type="transmembrane region" description="Helical" evidence="1">
    <location>
        <begin position="38"/>
        <end position="57"/>
    </location>
</feature>
<name>A0A2W4XLS1_9CYAN</name>
<reference evidence="2 3" key="2">
    <citation type="submission" date="2018-06" db="EMBL/GenBank/DDBJ databases">
        <title>Metagenomic assembly of (sub)arctic Cyanobacteria and their associated microbiome from non-axenic cultures.</title>
        <authorList>
            <person name="Baurain D."/>
        </authorList>
    </citation>
    <scope>NUCLEOTIDE SEQUENCE [LARGE SCALE GENOMIC DNA]</scope>
    <source>
        <strain evidence="2">ULC027bin1</strain>
    </source>
</reference>